<evidence type="ECO:0000313" key="4">
    <source>
        <dbReference type="Proteomes" id="UP000319432"/>
    </source>
</evidence>
<keyword evidence="4" id="KW-1185">Reference proteome</keyword>
<dbReference type="AlphaFoldDB" id="A0A518V4E3"/>
<keyword evidence="1" id="KW-1133">Transmembrane helix</keyword>
<gene>
    <name evidence="3" type="ORF">EEL30_05460</name>
</gene>
<name>A0A518V4E3_BRELA</name>
<feature type="transmembrane region" description="Helical" evidence="1">
    <location>
        <begin position="12"/>
        <end position="29"/>
    </location>
</feature>
<feature type="domain" description="Regulatory protein YycH" evidence="2">
    <location>
        <begin position="7"/>
        <end position="445"/>
    </location>
</feature>
<organism evidence="3 4">
    <name type="scientific">Brevibacillus laterosporus</name>
    <name type="common">Bacillus laterosporus</name>
    <dbReference type="NCBI Taxonomy" id="1465"/>
    <lineage>
        <taxon>Bacteria</taxon>
        <taxon>Bacillati</taxon>
        <taxon>Bacillota</taxon>
        <taxon>Bacilli</taxon>
        <taxon>Bacillales</taxon>
        <taxon>Paenibacillaceae</taxon>
        <taxon>Brevibacillus</taxon>
    </lineage>
</organism>
<proteinExistence type="predicted"/>
<protein>
    <submittedName>
        <fullName evidence="3">Transcriptional regulator</fullName>
    </submittedName>
</protein>
<evidence type="ECO:0000259" key="2">
    <source>
        <dbReference type="Pfam" id="PF07435"/>
    </source>
</evidence>
<reference evidence="3 4" key="1">
    <citation type="submission" date="2018-11" db="EMBL/GenBank/DDBJ databases">
        <title>Phylogenetic determinants of toxin gene distribution in genomes of Brevibacillus laterosporus.</title>
        <authorList>
            <person name="Glare T.R."/>
            <person name="Durrant A."/>
            <person name="Berry C."/>
            <person name="Palma L."/>
            <person name="Ormskirk M."/>
            <person name="Cox M.O."/>
        </authorList>
    </citation>
    <scope>NUCLEOTIDE SEQUENCE [LARGE SCALE GENOMIC DNA]</scope>
    <source>
        <strain evidence="3 4">1821L</strain>
    </source>
</reference>
<dbReference type="Gene3D" id="3.30.310.160">
    <property type="entry name" value="YycH protein, domain 2"/>
    <property type="match status" value="1"/>
</dbReference>
<dbReference type="OrthoDB" id="2382185at2"/>
<dbReference type="InterPro" id="IPR009996">
    <property type="entry name" value="YycH"/>
</dbReference>
<sequence>MSRERMENIKSVVLVILVLLSLMLTTLLLNNQPQLEFISPATFVPADKQGASKQAKDFVVPDAVLFHYGEDRHTKAVSSDDVYRILMGQVQNWYFNEFSYYPMTEEKWNGIARKKLGLELQYNAQIPISIMEQVLTLRGDIDRELTGVDRVWLYYEEADDTVYALFLSTKDHQSFRAKTAVSPKDLRNSYLLFGKNLPEQILKMYKDPQGSPYIMQDKLTFWNIYYLPKKQSVMSMYNYNYLPISRKQLMDSYFLDPGLVRQIVERDGTNIYTDGTRSVQVRNGQHLMTLTTPVWQAGDTQMTAYEQLQESVSFINQHMGWIDEFRLRSMEERTESSSQIIFRQYLGAYPLISQDAKLIDNIQLNMDKGQVQSMRRSLIDLDTFFGYKEVSVASGTDLVAYLQENKIDTEKVSNVYLAYQLVEQKGYMQVIPTWVVQLEGMYNKIIDVRSAVPKGGIVSGLE</sequence>
<dbReference type="CDD" id="cd15787">
    <property type="entry name" value="YycH_N"/>
    <property type="match status" value="1"/>
</dbReference>
<evidence type="ECO:0000256" key="1">
    <source>
        <dbReference type="SAM" id="Phobius"/>
    </source>
</evidence>
<keyword evidence="1" id="KW-0812">Transmembrane</keyword>
<dbReference type="Proteomes" id="UP000319432">
    <property type="component" value="Chromosome"/>
</dbReference>
<dbReference type="Pfam" id="PF07435">
    <property type="entry name" value="YycH"/>
    <property type="match status" value="1"/>
</dbReference>
<evidence type="ECO:0000313" key="3">
    <source>
        <dbReference type="EMBL" id="QDX91860.1"/>
    </source>
</evidence>
<keyword evidence="1" id="KW-0472">Membrane</keyword>
<dbReference type="InterPro" id="IPR042274">
    <property type="entry name" value="YycH/YycI_2"/>
</dbReference>
<accession>A0A518V4E3</accession>
<dbReference type="EMBL" id="CP033464">
    <property type="protein sequence ID" value="QDX91860.1"/>
    <property type="molecule type" value="Genomic_DNA"/>
</dbReference>